<evidence type="ECO:0000313" key="3">
    <source>
        <dbReference type="Proteomes" id="UP000662814"/>
    </source>
</evidence>
<feature type="transmembrane region" description="Helical" evidence="1">
    <location>
        <begin position="20"/>
        <end position="40"/>
    </location>
</feature>
<reference evidence="2 3" key="1">
    <citation type="submission" date="2020-12" db="EMBL/GenBank/DDBJ databases">
        <title>Microbacterium sp. HY060.</title>
        <authorList>
            <person name="Zhou J."/>
        </authorList>
    </citation>
    <scope>NUCLEOTIDE SEQUENCE [LARGE SCALE GENOMIC DNA]</scope>
    <source>
        <strain evidence="2 3">HY60</strain>
    </source>
</reference>
<dbReference type="EMBL" id="CP061169">
    <property type="protein sequence ID" value="QPZ37593.1"/>
    <property type="molecule type" value="Genomic_DNA"/>
</dbReference>
<proteinExistence type="predicted"/>
<evidence type="ECO:0000313" key="2">
    <source>
        <dbReference type="EMBL" id="QPZ37593.1"/>
    </source>
</evidence>
<dbReference type="RefSeq" id="WP_166990816.1">
    <property type="nucleotide sequence ID" value="NZ_CP061169.1"/>
</dbReference>
<protein>
    <recommendedName>
        <fullName evidence="4">Major facilitator superfamily (MFS) profile domain-containing protein</fullName>
    </recommendedName>
</protein>
<feature type="transmembrane region" description="Helical" evidence="1">
    <location>
        <begin position="103"/>
        <end position="123"/>
    </location>
</feature>
<dbReference type="Proteomes" id="UP000662814">
    <property type="component" value="Chromosome"/>
</dbReference>
<organism evidence="2 3">
    <name type="scientific">Paramicrobacterium chengjingii</name>
    <dbReference type="NCBI Taxonomy" id="2769067"/>
    <lineage>
        <taxon>Bacteria</taxon>
        <taxon>Bacillati</taxon>
        <taxon>Actinomycetota</taxon>
        <taxon>Actinomycetes</taxon>
        <taxon>Micrococcales</taxon>
        <taxon>Microbacteriaceae</taxon>
        <taxon>Paramicrobacterium</taxon>
    </lineage>
</organism>
<sequence>MTQDHSDSNLAIRRSSIPFLWVGTAAIIAGGLLAAVTSPLKLTHGSWASAYLVLIVGVALIFFGVTQSLLTRQVTRRAITIEIGAWVLGSLAVLGGTVVGQPVIVDIGGAVLVIALIVFALAVRSGGVGRATAALWVFRLVLLVVVISIPIGLVLSHLRH</sequence>
<gene>
    <name evidence="2" type="ORF">HCR76_12240</name>
</gene>
<feature type="transmembrane region" description="Helical" evidence="1">
    <location>
        <begin position="78"/>
        <end position="97"/>
    </location>
</feature>
<keyword evidence="3" id="KW-1185">Reference proteome</keyword>
<keyword evidence="1" id="KW-1133">Transmembrane helix</keyword>
<name>A0ABX6YFS7_9MICO</name>
<keyword evidence="1" id="KW-0812">Transmembrane</keyword>
<evidence type="ECO:0000256" key="1">
    <source>
        <dbReference type="SAM" id="Phobius"/>
    </source>
</evidence>
<accession>A0ABX6YFS7</accession>
<feature type="transmembrane region" description="Helical" evidence="1">
    <location>
        <begin position="46"/>
        <end position="66"/>
    </location>
</feature>
<feature type="transmembrane region" description="Helical" evidence="1">
    <location>
        <begin position="135"/>
        <end position="158"/>
    </location>
</feature>
<keyword evidence="1" id="KW-0472">Membrane</keyword>
<evidence type="ECO:0008006" key="4">
    <source>
        <dbReference type="Google" id="ProtNLM"/>
    </source>
</evidence>